<protein>
    <submittedName>
        <fullName evidence="3">ATPase</fullName>
    </submittedName>
</protein>
<dbReference type="EMBL" id="AP027151">
    <property type="protein sequence ID" value="BDV43030.1"/>
    <property type="molecule type" value="Genomic_DNA"/>
</dbReference>
<dbReference type="Proteomes" id="UP001317705">
    <property type="component" value="Chromosome"/>
</dbReference>
<gene>
    <name evidence="3" type="ORF">GURASL_19530</name>
</gene>
<evidence type="ECO:0000313" key="4">
    <source>
        <dbReference type="Proteomes" id="UP001317705"/>
    </source>
</evidence>
<dbReference type="InterPro" id="IPR052026">
    <property type="entry name" value="ExeA_AAA_ATPase_DNA-bind"/>
</dbReference>
<dbReference type="InterPro" id="IPR017466">
    <property type="entry name" value="XrtA-assoc_ATPase-like"/>
</dbReference>
<feature type="region of interest" description="Disordered" evidence="1">
    <location>
        <begin position="368"/>
        <end position="395"/>
    </location>
</feature>
<proteinExistence type="predicted"/>
<dbReference type="SMART" id="SM00382">
    <property type="entry name" value="AAA"/>
    <property type="match status" value="1"/>
</dbReference>
<dbReference type="InterPro" id="IPR049945">
    <property type="entry name" value="AAA_22"/>
</dbReference>
<dbReference type="InterPro" id="IPR003593">
    <property type="entry name" value="AAA+_ATPase"/>
</dbReference>
<evidence type="ECO:0000256" key="1">
    <source>
        <dbReference type="SAM" id="MobiDB-lite"/>
    </source>
</evidence>
<dbReference type="SUPFAM" id="SSF52540">
    <property type="entry name" value="P-loop containing nucleoside triphosphate hydrolases"/>
    <property type="match status" value="1"/>
</dbReference>
<dbReference type="NCBIfam" id="TIGR03015">
    <property type="entry name" value="pepcterm_ATPase"/>
    <property type="match status" value="1"/>
</dbReference>
<sequence>MYESFFNLKAKPFELVPDTSFLYLSKVHKRAITYLDYGIRERAGFILLTGEVGAGKTTIIRNMVKRCDEDAVLARIFNTSIDSLQLLAMINEEFGLSSAGKGKVELLKDLNDFLIDQYAQGKRAVLIIDEAQNLAPALLEEIRMLSNLETDNGKLLQIILVGQPELRDMIATPDMLQLRQRVSINCHLQPMSRQETEEYILHRLEVAGGRNAVTFSAEAFDLIYMFSRGIPRLINIICDFLMLSAFAEETTTLDGAMVRDIAGDLDFEKQYWGEQETADDAGEAAKAAEPGAGSEIADRLTSLLEEIRNRMDLLENRMATPDREVIGEMMEKLASLENAFLFHVRETDSLVAEISKRLERVSRYQFDELESPESDKPAKQGLVTRLFGKSSLGNE</sequence>
<accession>A0ABM8EKV6</accession>
<dbReference type="PANTHER" id="PTHR35894:SF1">
    <property type="entry name" value="PHOSPHORIBULOKINASE _ URIDINE KINASE FAMILY"/>
    <property type="match status" value="1"/>
</dbReference>
<dbReference type="Gene3D" id="3.40.50.300">
    <property type="entry name" value="P-loop containing nucleotide triphosphate hydrolases"/>
    <property type="match status" value="1"/>
</dbReference>
<organism evidence="3 4">
    <name type="scientific">Geotalea uraniireducens</name>
    <dbReference type="NCBI Taxonomy" id="351604"/>
    <lineage>
        <taxon>Bacteria</taxon>
        <taxon>Pseudomonadati</taxon>
        <taxon>Thermodesulfobacteriota</taxon>
        <taxon>Desulfuromonadia</taxon>
        <taxon>Geobacterales</taxon>
        <taxon>Geobacteraceae</taxon>
        <taxon>Geotalea</taxon>
    </lineage>
</organism>
<evidence type="ECO:0000313" key="3">
    <source>
        <dbReference type="EMBL" id="BDV43030.1"/>
    </source>
</evidence>
<dbReference type="CDD" id="cd00009">
    <property type="entry name" value="AAA"/>
    <property type="match status" value="1"/>
</dbReference>
<dbReference type="InterPro" id="IPR027417">
    <property type="entry name" value="P-loop_NTPase"/>
</dbReference>
<keyword evidence="4" id="KW-1185">Reference proteome</keyword>
<dbReference type="Pfam" id="PF13401">
    <property type="entry name" value="AAA_22"/>
    <property type="match status" value="1"/>
</dbReference>
<evidence type="ECO:0000259" key="2">
    <source>
        <dbReference type="SMART" id="SM00382"/>
    </source>
</evidence>
<name>A0ABM8EKV6_9BACT</name>
<dbReference type="RefSeq" id="WP_281999144.1">
    <property type="nucleotide sequence ID" value="NZ_AP027151.1"/>
</dbReference>
<feature type="domain" description="AAA+ ATPase" evidence="2">
    <location>
        <begin position="42"/>
        <end position="186"/>
    </location>
</feature>
<reference evidence="3 4" key="1">
    <citation type="submission" date="2022-12" db="EMBL/GenBank/DDBJ databases">
        <title>Polyphasic characterization of Geotalea uranireducens NIT-SL11 newly isolated from a complex of sewage sludge and microbially reduced graphene oxide.</title>
        <authorList>
            <person name="Xie L."/>
            <person name="Yoshida N."/>
            <person name="Meng L."/>
        </authorList>
    </citation>
    <scope>NUCLEOTIDE SEQUENCE [LARGE SCALE GENOMIC DNA]</scope>
    <source>
        <strain evidence="3 4">NIT-SL11</strain>
    </source>
</reference>
<dbReference type="PANTHER" id="PTHR35894">
    <property type="entry name" value="GENERAL SECRETION PATHWAY PROTEIN A-RELATED"/>
    <property type="match status" value="1"/>
</dbReference>